<dbReference type="GO" id="GO:0102334">
    <property type="term" value="F:N,N'-diacetylbacilliosaminyl-1-phosphate transferase activity"/>
    <property type="evidence" value="ECO:0007669"/>
    <property type="project" value="UniProtKB-EC"/>
</dbReference>
<accession>A0A1J5PTY8</accession>
<dbReference type="PANTHER" id="PTHR30576:SF4">
    <property type="entry name" value="UNDECAPRENYL-PHOSPHATE GALACTOSE PHOSPHOTRANSFERASE"/>
    <property type="match status" value="1"/>
</dbReference>
<evidence type="ECO:0000313" key="9">
    <source>
        <dbReference type="EMBL" id="OIQ74304.1"/>
    </source>
</evidence>
<dbReference type="PANTHER" id="PTHR30576">
    <property type="entry name" value="COLANIC BIOSYNTHESIS UDP-GLUCOSE LIPID CARRIER TRANSFERASE"/>
    <property type="match status" value="1"/>
</dbReference>
<comment type="caution">
    <text evidence="9">The sequence shown here is derived from an EMBL/GenBank/DDBJ whole genome shotgun (WGS) entry which is preliminary data.</text>
</comment>
<evidence type="ECO:0000256" key="6">
    <source>
        <dbReference type="ARBA" id="ARBA00023136"/>
    </source>
</evidence>
<feature type="transmembrane region" description="Helical" evidence="7">
    <location>
        <begin position="39"/>
        <end position="62"/>
    </location>
</feature>
<evidence type="ECO:0000256" key="7">
    <source>
        <dbReference type="SAM" id="Phobius"/>
    </source>
</evidence>
<evidence type="ECO:0000256" key="5">
    <source>
        <dbReference type="ARBA" id="ARBA00022989"/>
    </source>
</evidence>
<sequence>MSLQYTGQTFRGAAVGTNGQWPWPRGGAYRSGMKRVLEVAFVMLTSIITLPLILILAGLVALDGHAPIYWQRRVGKGGRVYNMMKIRTMVPNAHEQLAAYLDANPAACAEWNATQKLKHDPRITPMGRFLRKSSLDELTQLWNVLIGDMSLVGPRPMLVEQQELYSGTAYYALRPGITGLWQVSERNEAVFAVRVFHDTEYYHHLSLLNDIKIIGRTFGVVLRGTGY</sequence>
<proteinExistence type="predicted"/>
<dbReference type="InterPro" id="IPR003362">
    <property type="entry name" value="Bact_transf"/>
</dbReference>
<comment type="subcellular location">
    <subcellularLocation>
        <location evidence="1">Cell membrane</location>
    </subcellularLocation>
</comment>
<dbReference type="EC" id="2.7.8.36" evidence="9"/>
<evidence type="ECO:0000256" key="1">
    <source>
        <dbReference type="ARBA" id="ARBA00004236"/>
    </source>
</evidence>
<organism evidence="9">
    <name type="scientific">mine drainage metagenome</name>
    <dbReference type="NCBI Taxonomy" id="410659"/>
    <lineage>
        <taxon>unclassified sequences</taxon>
        <taxon>metagenomes</taxon>
        <taxon>ecological metagenomes</taxon>
    </lineage>
</organism>
<evidence type="ECO:0000256" key="3">
    <source>
        <dbReference type="ARBA" id="ARBA00022679"/>
    </source>
</evidence>
<evidence type="ECO:0000256" key="4">
    <source>
        <dbReference type="ARBA" id="ARBA00022692"/>
    </source>
</evidence>
<keyword evidence="2" id="KW-1003">Cell membrane</keyword>
<keyword evidence="6 7" id="KW-0472">Membrane</keyword>
<keyword evidence="4 7" id="KW-0812">Transmembrane</keyword>
<keyword evidence="5 7" id="KW-1133">Transmembrane helix</keyword>
<reference evidence="9" key="1">
    <citation type="submission" date="2016-10" db="EMBL/GenBank/DDBJ databases">
        <title>Sequence of Gallionella enrichment culture.</title>
        <authorList>
            <person name="Poehlein A."/>
            <person name="Muehling M."/>
            <person name="Daniel R."/>
        </authorList>
    </citation>
    <scope>NUCLEOTIDE SEQUENCE</scope>
</reference>
<dbReference type="Pfam" id="PF02397">
    <property type="entry name" value="Bac_transf"/>
    <property type="match status" value="1"/>
</dbReference>
<dbReference type="EMBL" id="MLJW01002554">
    <property type="protein sequence ID" value="OIQ74304.1"/>
    <property type="molecule type" value="Genomic_DNA"/>
</dbReference>
<dbReference type="AlphaFoldDB" id="A0A1J5PTY8"/>
<gene>
    <name evidence="9" type="primary">pglC_2</name>
    <name evidence="9" type="ORF">GALL_440470</name>
</gene>
<evidence type="ECO:0000259" key="8">
    <source>
        <dbReference type="Pfam" id="PF02397"/>
    </source>
</evidence>
<evidence type="ECO:0000256" key="2">
    <source>
        <dbReference type="ARBA" id="ARBA00022475"/>
    </source>
</evidence>
<name>A0A1J5PTY8_9ZZZZ</name>
<keyword evidence="3 9" id="KW-0808">Transferase</keyword>
<dbReference type="GO" id="GO:0005886">
    <property type="term" value="C:plasma membrane"/>
    <property type="evidence" value="ECO:0007669"/>
    <property type="project" value="UniProtKB-SubCell"/>
</dbReference>
<feature type="domain" description="Bacterial sugar transferase" evidence="8">
    <location>
        <begin position="34"/>
        <end position="222"/>
    </location>
</feature>
<protein>
    <submittedName>
        <fullName evidence="9">Undecaprenyl phosphate N,N'-diacetylbacillosamine 1-phosphate transferase</fullName>
        <ecNumber evidence="9">2.7.8.36</ecNumber>
    </submittedName>
</protein>